<comment type="catalytic activity">
    <reaction evidence="15">
        <text>Couples ATP hydrolysis with the unwinding of duplex DNA by translocating in the 3'-5' direction.</text>
        <dbReference type="EC" id="5.6.2.4"/>
    </reaction>
</comment>
<dbReference type="SMART" id="SM00956">
    <property type="entry name" value="RQC"/>
    <property type="match status" value="1"/>
</dbReference>
<dbReference type="Pfam" id="PF00271">
    <property type="entry name" value="Helicase_C"/>
    <property type="match status" value="1"/>
</dbReference>
<dbReference type="SMART" id="SM00487">
    <property type="entry name" value="DEXDc"/>
    <property type="match status" value="1"/>
</dbReference>
<evidence type="ECO:0000259" key="17">
    <source>
        <dbReference type="PROSITE" id="PS50967"/>
    </source>
</evidence>
<feature type="domain" description="Helicase C-terminal" evidence="19">
    <location>
        <begin position="227"/>
        <end position="375"/>
    </location>
</feature>
<evidence type="ECO:0000256" key="6">
    <source>
        <dbReference type="ARBA" id="ARBA00022763"/>
    </source>
</evidence>
<dbReference type="InterPro" id="IPR006293">
    <property type="entry name" value="DNA_helicase_ATP-dep_RecQ_bac"/>
</dbReference>
<evidence type="ECO:0000256" key="15">
    <source>
        <dbReference type="ARBA" id="ARBA00034617"/>
    </source>
</evidence>
<dbReference type="InterPro" id="IPR010997">
    <property type="entry name" value="HRDC-like_sf"/>
</dbReference>
<dbReference type="PROSITE" id="PS50967">
    <property type="entry name" value="HRDC"/>
    <property type="match status" value="1"/>
</dbReference>
<keyword evidence="21" id="KW-1185">Reference proteome</keyword>
<organism evidence="20 21">
    <name type="scientific">Zobellella aerophila</name>
    <dbReference type="NCBI Taxonomy" id="870480"/>
    <lineage>
        <taxon>Bacteria</taxon>
        <taxon>Pseudomonadati</taxon>
        <taxon>Pseudomonadota</taxon>
        <taxon>Gammaproteobacteria</taxon>
        <taxon>Aeromonadales</taxon>
        <taxon>Aeromonadaceae</taxon>
        <taxon>Zobellella</taxon>
    </lineage>
</organism>
<dbReference type="Gene3D" id="1.10.10.10">
    <property type="entry name" value="Winged helix-like DNA-binding domain superfamily/Winged helix DNA-binding domain"/>
    <property type="match status" value="1"/>
</dbReference>
<dbReference type="InterPro" id="IPR027417">
    <property type="entry name" value="P-loop_NTPase"/>
</dbReference>
<dbReference type="NCBIfam" id="TIGR00614">
    <property type="entry name" value="recQ_fam"/>
    <property type="match status" value="1"/>
</dbReference>
<comment type="cofactor">
    <cofactor evidence="1">
        <name>Mg(2+)</name>
        <dbReference type="ChEBI" id="CHEBI:18420"/>
    </cofactor>
</comment>
<evidence type="ECO:0000256" key="10">
    <source>
        <dbReference type="ARBA" id="ARBA00022840"/>
    </source>
</evidence>
<evidence type="ECO:0000256" key="1">
    <source>
        <dbReference type="ARBA" id="ARBA00001946"/>
    </source>
</evidence>
<dbReference type="Gene3D" id="3.40.50.300">
    <property type="entry name" value="P-loop containing nucleotide triphosphate hydrolases"/>
    <property type="match status" value="2"/>
</dbReference>
<dbReference type="PROSITE" id="PS51194">
    <property type="entry name" value="HELICASE_CTER"/>
    <property type="match status" value="1"/>
</dbReference>
<dbReference type="PANTHER" id="PTHR13710:SF105">
    <property type="entry name" value="ATP-DEPENDENT DNA HELICASE Q1"/>
    <property type="match status" value="1"/>
</dbReference>
<dbReference type="InterPro" id="IPR011545">
    <property type="entry name" value="DEAD/DEAH_box_helicase_dom"/>
</dbReference>
<dbReference type="InterPro" id="IPR002121">
    <property type="entry name" value="HRDC_dom"/>
</dbReference>
<dbReference type="Proteomes" id="UP001500795">
    <property type="component" value="Unassembled WGS sequence"/>
</dbReference>
<comment type="cofactor">
    <cofactor evidence="2">
        <name>Zn(2+)</name>
        <dbReference type="ChEBI" id="CHEBI:29105"/>
    </cofactor>
</comment>
<keyword evidence="10" id="KW-0067">ATP-binding</keyword>
<evidence type="ECO:0000256" key="14">
    <source>
        <dbReference type="ARBA" id="ARBA00023235"/>
    </source>
</evidence>
<evidence type="ECO:0000256" key="4">
    <source>
        <dbReference type="ARBA" id="ARBA00022723"/>
    </source>
</evidence>
<dbReference type="InterPro" id="IPR032284">
    <property type="entry name" value="RecQ_Zn-bd"/>
</dbReference>
<keyword evidence="14" id="KW-0413">Isomerase</keyword>
<evidence type="ECO:0000256" key="8">
    <source>
        <dbReference type="ARBA" id="ARBA00022806"/>
    </source>
</evidence>
<dbReference type="PANTHER" id="PTHR13710">
    <property type="entry name" value="DNA HELICASE RECQ FAMILY MEMBER"/>
    <property type="match status" value="1"/>
</dbReference>
<dbReference type="GO" id="GO:0004386">
    <property type="term" value="F:helicase activity"/>
    <property type="evidence" value="ECO:0007669"/>
    <property type="project" value="UniProtKB-KW"/>
</dbReference>
<dbReference type="Pfam" id="PF16124">
    <property type="entry name" value="RecQ_Zn_bind"/>
    <property type="match status" value="1"/>
</dbReference>
<dbReference type="CDD" id="cd17920">
    <property type="entry name" value="DEXHc_RecQ"/>
    <property type="match status" value="1"/>
</dbReference>
<dbReference type="EMBL" id="BAABCX010000003">
    <property type="protein sequence ID" value="GAA3542611.1"/>
    <property type="molecule type" value="Genomic_DNA"/>
</dbReference>
<keyword evidence="12" id="KW-0233">DNA recombination</keyword>
<dbReference type="Gene3D" id="1.10.150.80">
    <property type="entry name" value="HRDC domain"/>
    <property type="match status" value="1"/>
</dbReference>
<evidence type="ECO:0000256" key="16">
    <source>
        <dbReference type="NCBIfam" id="TIGR01389"/>
    </source>
</evidence>
<sequence length="608" mass="68474">MTASPEQPQALTIPDTPLAVLQQVFGYQSFRDGQEDIIRSVTDGRDALVIKPTGGGKSICYQIPALLRPGLTIVVSPLISLMKDQVDSLVANGVAAVYINSALSREEMVRHFAAMRRGEIKLVYVSPERLLQHEFMERLGELELALFAIDEGHCISQWGHDFRPEYAELGRLKQWFPHIPVMALTATADEATRQDMLGRLGLHDPLIHIASFDRPNIRYTLVEKFKGIDQLLRYVAEQQGQCGIVYCSSRKRVEEVAERLLSRGYRAASYHAGLPLALRQSVQEQFIRDDIDIVVATVAFGMGIDKPNVRYVVHYDIPKNIESYYQETGRAGRDGLPSEALLLYDPADVGRVRRLLENSDNEQQLQVELYKLNVMAAFAESLTCRRQVLLNYFGDYQSKPCGNCDICLDPPQGYDGTEDARKALSCVYRVGQHFGVMYVVEVLRGATTQRVRDHGHDKLSTYGIGRDKSQEHWVSVIRQLIHLGLLTQNITRNMVLQLTEAARPVLRAEVSLQLAEPRLVRVKQKDKGESVLSRAEDRALFKELRQLRKSLANDADVPPYVVFSDATLTELARYRPKTEAELLGINGVGVRKLERYGAAFLALLRRQG</sequence>
<dbReference type="InterPro" id="IPR004589">
    <property type="entry name" value="DNA_helicase_ATP-dep_RecQ"/>
</dbReference>
<comment type="caution">
    <text evidence="20">The sequence shown here is derived from an EMBL/GenBank/DDBJ whole genome shotgun (WGS) entry which is preliminary data.</text>
</comment>
<keyword evidence="5" id="KW-0547">Nucleotide-binding</keyword>
<dbReference type="InterPro" id="IPR014001">
    <property type="entry name" value="Helicase_ATP-bd"/>
</dbReference>
<dbReference type="NCBIfam" id="TIGR01389">
    <property type="entry name" value="recQ"/>
    <property type="match status" value="1"/>
</dbReference>
<protein>
    <recommendedName>
        <fullName evidence="16">DNA helicase RecQ</fullName>
        <ecNumber evidence="16">5.6.2.4</ecNumber>
    </recommendedName>
</protein>
<dbReference type="RefSeq" id="WP_344958138.1">
    <property type="nucleotide sequence ID" value="NZ_BAABCX010000003.1"/>
</dbReference>
<feature type="domain" description="Helicase ATP-binding" evidence="18">
    <location>
        <begin position="38"/>
        <end position="206"/>
    </location>
</feature>
<dbReference type="InterPro" id="IPR018982">
    <property type="entry name" value="RQC_domain"/>
</dbReference>
<dbReference type="Pfam" id="PF09382">
    <property type="entry name" value="RQC"/>
    <property type="match status" value="1"/>
</dbReference>
<evidence type="ECO:0000256" key="9">
    <source>
        <dbReference type="ARBA" id="ARBA00022833"/>
    </source>
</evidence>
<evidence type="ECO:0000256" key="12">
    <source>
        <dbReference type="ARBA" id="ARBA00023172"/>
    </source>
</evidence>
<dbReference type="SUPFAM" id="SSF52540">
    <property type="entry name" value="P-loop containing nucleoside triphosphate hydrolases"/>
    <property type="match status" value="2"/>
</dbReference>
<evidence type="ECO:0000259" key="18">
    <source>
        <dbReference type="PROSITE" id="PS51192"/>
    </source>
</evidence>
<comment type="similarity">
    <text evidence="3">Belongs to the helicase family. RecQ subfamily.</text>
</comment>
<feature type="domain" description="HRDC" evidence="17">
    <location>
        <begin position="534"/>
        <end position="608"/>
    </location>
</feature>
<evidence type="ECO:0000313" key="21">
    <source>
        <dbReference type="Proteomes" id="UP001500795"/>
    </source>
</evidence>
<keyword evidence="4" id="KW-0479">Metal-binding</keyword>
<evidence type="ECO:0000256" key="13">
    <source>
        <dbReference type="ARBA" id="ARBA00023204"/>
    </source>
</evidence>
<dbReference type="PROSITE" id="PS51192">
    <property type="entry name" value="HELICASE_ATP_BIND_1"/>
    <property type="match status" value="1"/>
</dbReference>
<evidence type="ECO:0000313" key="20">
    <source>
        <dbReference type="EMBL" id="GAA3542611.1"/>
    </source>
</evidence>
<keyword evidence="6" id="KW-0227">DNA damage</keyword>
<gene>
    <name evidence="20" type="primary">recQ</name>
    <name evidence="20" type="ORF">GCM10022394_23170</name>
</gene>
<keyword evidence="11" id="KW-0238">DNA-binding</keyword>
<keyword evidence="8 20" id="KW-0347">Helicase</keyword>
<dbReference type="SUPFAM" id="SSF47819">
    <property type="entry name" value="HRDC-like"/>
    <property type="match status" value="1"/>
</dbReference>
<evidence type="ECO:0000256" key="11">
    <source>
        <dbReference type="ARBA" id="ARBA00023125"/>
    </source>
</evidence>
<name>A0ABP6W1A7_9GAMM</name>
<evidence type="ECO:0000256" key="7">
    <source>
        <dbReference type="ARBA" id="ARBA00022801"/>
    </source>
</evidence>
<accession>A0ABP6W1A7</accession>
<keyword evidence="7" id="KW-0378">Hydrolase</keyword>
<evidence type="ECO:0000256" key="5">
    <source>
        <dbReference type="ARBA" id="ARBA00022741"/>
    </source>
</evidence>
<dbReference type="EC" id="5.6.2.4" evidence="16"/>
<dbReference type="CDD" id="cd18794">
    <property type="entry name" value="SF2_C_RecQ"/>
    <property type="match status" value="1"/>
</dbReference>
<dbReference type="InterPro" id="IPR044876">
    <property type="entry name" value="HRDC_dom_sf"/>
</dbReference>
<proteinExistence type="inferred from homology"/>
<evidence type="ECO:0000256" key="3">
    <source>
        <dbReference type="ARBA" id="ARBA00005446"/>
    </source>
</evidence>
<dbReference type="Pfam" id="PF00270">
    <property type="entry name" value="DEAD"/>
    <property type="match status" value="1"/>
</dbReference>
<keyword evidence="13" id="KW-0234">DNA repair</keyword>
<dbReference type="Pfam" id="PF00570">
    <property type="entry name" value="HRDC"/>
    <property type="match status" value="1"/>
</dbReference>
<reference evidence="21" key="1">
    <citation type="journal article" date="2019" name="Int. J. Syst. Evol. Microbiol.">
        <title>The Global Catalogue of Microorganisms (GCM) 10K type strain sequencing project: providing services to taxonomists for standard genome sequencing and annotation.</title>
        <authorList>
            <consortium name="The Broad Institute Genomics Platform"/>
            <consortium name="The Broad Institute Genome Sequencing Center for Infectious Disease"/>
            <person name="Wu L."/>
            <person name="Ma J."/>
        </authorList>
    </citation>
    <scope>NUCLEOTIDE SEQUENCE [LARGE SCALE GENOMIC DNA]</scope>
    <source>
        <strain evidence="21">JCM 17110</strain>
    </source>
</reference>
<evidence type="ECO:0000259" key="19">
    <source>
        <dbReference type="PROSITE" id="PS51194"/>
    </source>
</evidence>
<evidence type="ECO:0000256" key="2">
    <source>
        <dbReference type="ARBA" id="ARBA00001947"/>
    </source>
</evidence>
<dbReference type="SMART" id="SM00490">
    <property type="entry name" value="HELICc"/>
    <property type="match status" value="1"/>
</dbReference>
<dbReference type="SMART" id="SM00341">
    <property type="entry name" value="HRDC"/>
    <property type="match status" value="1"/>
</dbReference>
<keyword evidence="9" id="KW-0862">Zinc</keyword>
<dbReference type="InterPro" id="IPR036388">
    <property type="entry name" value="WH-like_DNA-bd_sf"/>
</dbReference>
<dbReference type="InterPro" id="IPR001650">
    <property type="entry name" value="Helicase_C-like"/>
</dbReference>